<dbReference type="Pfam" id="PF14748">
    <property type="entry name" value="P5CR_dimer"/>
    <property type="match status" value="1"/>
</dbReference>
<keyword evidence="4" id="KW-0641">Proline biosynthesis</keyword>
<evidence type="ECO:0000259" key="8">
    <source>
        <dbReference type="Pfam" id="PF14748"/>
    </source>
</evidence>
<dbReference type="InterPro" id="IPR028939">
    <property type="entry name" value="P5C_Rdtase_cat_N"/>
</dbReference>
<accession>A0A6C0GSE5</accession>
<name>A0A6C0GSE5_9BACT</name>
<keyword evidence="3 4" id="KW-0560">Oxidoreductase</keyword>
<evidence type="ECO:0000256" key="4">
    <source>
        <dbReference type="HAMAP-Rule" id="MF_01925"/>
    </source>
</evidence>
<organism evidence="9 10">
    <name type="scientific">Rhodocytophaga rosea</name>
    <dbReference type="NCBI Taxonomy" id="2704465"/>
    <lineage>
        <taxon>Bacteria</taxon>
        <taxon>Pseudomonadati</taxon>
        <taxon>Bacteroidota</taxon>
        <taxon>Cytophagia</taxon>
        <taxon>Cytophagales</taxon>
        <taxon>Rhodocytophagaceae</taxon>
        <taxon>Rhodocytophaga</taxon>
    </lineage>
</organism>
<dbReference type="Proteomes" id="UP000480178">
    <property type="component" value="Chromosome"/>
</dbReference>
<comment type="function">
    <text evidence="4">Catalyzes the reduction of 1-pyrroline-5-carboxylate (PCA) to L-proline.</text>
</comment>
<dbReference type="InterPro" id="IPR000304">
    <property type="entry name" value="Pyrroline-COOH_reductase"/>
</dbReference>
<dbReference type="PIRSF" id="PIRSF000193">
    <property type="entry name" value="Pyrrol-5-carb_rd"/>
    <property type="match status" value="1"/>
</dbReference>
<comment type="subcellular location">
    <subcellularLocation>
        <location evidence="4">Cytoplasm</location>
    </subcellularLocation>
</comment>
<evidence type="ECO:0000256" key="6">
    <source>
        <dbReference type="PIRSR" id="PIRSR000193-1"/>
    </source>
</evidence>
<dbReference type="UniPathway" id="UPA00098">
    <property type="reaction ID" value="UER00361"/>
</dbReference>
<comment type="catalytic activity">
    <reaction evidence="4">
        <text>L-proline + NAD(+) = (S)-1-pyrroline-5-carboxylate + NADH + 2 H(+)</text>
        <dbReference type="Rhea" id="RHEA:14105"/>
        <dbReference type="ChEBI" id="CHEBI:15378"/>
        <dbReference type="ChEBI" id="CHEBI:17388"/>
        <dbReference type="ChEBI" id="CHEBI:57540"/>
        <dbReference type="ChEBI" id="CHEBI:57945"/>
        <dbReference type="ChEBI" id="CHEBI:60039"/>
        <dbReference type="EC" id="1.5.1.2"/>
    </reaction>
</comment>
<dbReference type="FunFam" id="1.10.3730.10:FF:000001">
    <property type="entry name" value="Pyrroline-5-carboxylate reductase"/>
    <property type="match status" value="1"/>
</dbReference>
<feature type="domain" description="Pyrroline-5-carboxylate reductase dimerisation" evidence="8">
    <location>
        <begin position="160"/>
        <end position="264"/>
    </location>
</feature>
<reference evidence="9 10" key="1">
    <citation type="submission" date="2020-01" db="EMBL/GenBank/DDBJ databases">
        <authorList>
            <person name="Kim M.K."/>
        </authorList>
    </citation>
    <scope>NUCLEOTIDE SEQUENCE [LARGE SCALE GENOMIC DNA]</scope>
    <source>
        <strain evidence="9 10">172606-1</strain>
    </source>
</reference>
<evidence type="ECO:0000313" key="9">
    <source>
        <dbReference type="EMBL" id="QHT71009.1"/>
    </source>
</evidence>
<dbReference type="Pfam" id="PF03807">
    <property type="entry name" value="F420_oxidored"/>
    <property type="match status" value="1"/>
</dbReference>
<comment type="similarity">
    <text evidence="1 4">Belongs to the pyrroline-5-carboxylate reductase family.</text>
</comment>
<dbReference type="HAMAP" id="MF_01925">
    <property type="entry name" value="P5C_reductase"/>
    <property type="match status" value="1"/>
</dbReference>
<dbReference type="KEGG" id="rhoz:GXP67_32345"/>
<proteinExistence type="inferred from homology"/>
<dbReference type="InterPro" id="IPR036291">
    <property type="entry name" value="NAD(P)-bd_dom_sf"/>
</dbReference>
<dbReference type="Gene3D" id="3.40.50.720">
    <property type="entry name" value="NAD(P)-binding Rossmann-like Domain"/>
    <property type="match status" value="1"/>
</dbReference>
<dbReference type="InterPro" id="IPR008927">
    <property type="entry name" value="6-PGluconate_DH-like_C_sf"/>
</dbReference>
<protein>
    <recommendedName>
        <fullName evidence="4 5">Pyrroline-5-carboxylate reductase</fullName>
        <shortName evidence="4">P5C reductase</shortName>
        <shortName evidence="4">P5CR</shortName>
        <ecNumber evidence="4 5">1.5.1.2</ecNumber>
    </recommendedName>
    <alternativeName>
        <fullName evidence="4">PCA reductase</fullName>
    </alternativeName>
</protein>
<dbReference type="EMBL" id="CP048222">
    <property type="protein sequence ID" value="QHT71009.1"/>
    <property type="molecule type" value="Genomic_DNA"/>
</dbReference>
<dbReference type="NCBIfam" id="TIGR00112">
    <property type="entry name" value="proC"/>
    <property type="match status" value="1"/>
</dbReference>
<evidence type="ECO:0000256" key="2">
    <source>
        <dbReference type="ARBA" id="ARBA00022857"/>
    </source>
</evidence>
<dbReference type="AlphaFoldDB" id="A0A6C0GSE5"/>
<feature type="binding site" evidence="6">
    <location>
        <begin position="6"/>
        <end position="11"/>
    </location>
    <ligand>
        <name>NADP(+)</name>
        <dbReference type="ChEBI" id="CHEBI:58349"/>
    </ligand>
</feature>
<evidence type="ECO:0000313" key="10">
    <source>
        <dbReference type="Proteomes" id="UP000480178"/>
    </source>
</evidence>
<dbReference type="Gene3D" id="1.10.3730.10">
    <property type="entry name" value="ProC C-terminal domain-like"/>
    <property type="match status" value="1"/>
</dbReference>
<dbReference type="SUPFAM" id="SSF51735">
    <property type="entry name" value="NAD(P)-binding Rossmann-fold domains"/>
    <property type="match status" value="1"/>
</dbReference>
<dbReference type="SUPFAM" id="SSF48179">
    <property type="entry name" value="6-phosphogluconate dehydrogenase C-terminal domain-like"/>
    <property type="match status" value="1"/>
</dbReference>
<keyword evidence="4" id="KW-0028">Amino-acid biosynthesis</keyword>
<keyword evidence="10" id="KW-1185">Reference proteome</keyword>
<dbReference type="PANTHER" id="PTHR11645">
    <property type="entry name" value="PYRROLINE-5-CARBOXYLATE REDUCTASE"/>
    <property type="match status" value="1"/>
</dbReference>
<comment type="pathway">
    <text evidence="4">Amino-acid biosynthesis; L-proline biosynthesis; L-proline from L-glutamate 5-semialdehyde: step 1/1.</text>
</comment>
<sequence length="266" mass="29124">MNILIIGAGNMGSTFAKSFLASHFTTREELFVQERNSSSQERIPELLPQNVYKLPGAYISQVDIIVIAVKPQDYSVLYPALQPFIHEEQIILSLMAGVSLTTLAETLQVPKLVRAMPNLPSQIGMGMTVFSCSAGLSRKELFIIQNLLNATGKALYVEDEKLIDAATAVSGSGPAYVYYFMNAMIKAGVELGFTPAQAELLVNQTFMGSVHLQNRNSLTCEELMKKVASKGGTTEAAFRVFNEHSVETEIMEGLFGAFKRSVELGR</sequence>
<comment type="catalytic activity">
    <reaction evidence="4">
        <text>L-proline + NADP(+) = (S)-1-pyrroline-5-carboxylate + NADPH + 2 H(+)</text>
        <dbReference type="Rhea" id="RHEA:14109"/>
        <dbReference type="ChEBI" id="CHEBI:15378"/>
        <dbReference type="ChEBI" id="CHEBI:17388"/>
        <dbReference type="ChEBI" id="CHEBI:57783"/>
        <dbReference type="ChEBI" id="CHEBI:58349"/>
        <dbReference type="ChEBI" id="CHEBI:60039"/>
        <dbReference type="EC" id="1.5.1.2"/>
    </reaction>
</comment>
<evidence type="ECO:0000256" key="1">
    <source>
        <dbReference type="ARBA" id="ARBA00005525"/>
    </source>
</evidence>
<evidence type="ECO:0000256" key="3">
    <source>
        <dbReference type="ARBA" id="ARBA00023002"/>
    </source>
</evidence>
<dbReference type="PANTHER" id="PTHR11645:SF0">
    <property type="entry name" value="PYRROLINE-5-CARBOXYLATE REDUCTASE 3"/>
    <property type="match status" value="1"/>
</dbReference>
<gene>
    <name evidence="4 9" type="primary">proC</name>
    <name evidence="9" type="ORF">GXP67_32345</name>
</gene>
<feature type="binding site" evidence="6">
    <location>
        <begin position="68"/>
        <end position="71"/>
    </location>
    <ligand>
        <name>NADP(+)</name>
        <dbReference type="ChEBI" id="CHEBI:58349"/>
    </ligand>
</feature>
<dbReference type="RefSeq" id="WP_162446952.1">
    <property type="nucleotide sequence ID" value="NZ_CP048222.1"/>
</dbReference>
<dbReference type="EC" id="1.5.1.2" evidence="4 5"/>
<evidence type="ECO:0000259" key="7">
    <source>
        <dbReference type="Pfam" id="PF03807"/>
    </source>
</evidence>
<keyword evidence="4" id="KW-0963">Cytoplasm</keyword>
<feature type="domain" description="Pyrroline-5-carboxylate reductase catalytic N-terminal" evidence="7">
    <location>
        <begin position="3"/>
        <end position="97"/>
    </location>
</feature>
<dbReference type="GO" id="GO:0055129">
    <property type="term" value="P:L-proline biosynthetic process"/>
    <property type="evidence" value="ECO:0007669"/>
    <property type="project" value="UniProtKB-UniRule"/>
</dbReference>
<evidence type="ECO:0000256" key="5">
    <source>
        <dbReference type="NCBIfam" id="TIGR00112"/>
    </source>
</evidence>
<dbReference type="GO" id="GO:0004735">
    <property type="term" value="F:pyrroline-5-carboxylate reductase activity"/>
    <property type="evidence" value="ECO:0007669"/>
    <property type="project" value="UniProtKB-UniRule"/>
</dbReference>
<keyword evidence="2 4" id="KW-0521">NADP</keyword>
<dbReference type="InterPro" id="IPR029036">
    <property type="entry name" value="P5CR_dimer"/>
</dbReference>
<dbReference type="GO" id="GO:0005737">
    <property type="term" value="C:cytoplasm"/>
    <property type="evidence" value="ECO:0007669"/>
    <property type="project" value="UniProtKB-SubCell"/>
</dbReference>